<dbReference type="Pfam" id="PF00037">
    <property type="entry name" value="Fer4"/>
    <property type="match status" value="2"/>
</dbReference>
<keyword evidence="1" id="KW-0479">Metal-binding</keyword>
<dbReference type="Gene3D" id="3.40.50.300">
    <property type="entry name" value="P-loop containing nucleotide triphosphate hydrolases"/>
    <property type="match status" value="1"/>
</dbReference>
<evidence type="ECO:0000313" key="5">
    <source>
        <dbReference type="EMBL" id="SHJ72605.1"/>
    </source>
</evidence>
<feature type="domain" description="4Fe-4S ferredoxin-type" evidence="4">
    <location>
        <begin position="94"/>
        <end position="123"/>
    </location>
</feature>
<dbReference type="RefSeq" id="WP_073171764.1">
    <property type="nucleotide sequence ID" value="NZ_FQZE01000027.1"/>
</dbReference>
<dbReference type="SUPFAM" id="SSF54862">
    <property type="entry name" value="4Fe-4S ferredoxins"/>
    <property type="match status" value="1"/>
</dbReference>
<dbReference type="Pfam" id="PF01656">
    <property type="entry name" value="CbiA"/>
    <property type="match status" value="1"/>
</dbReference>
<evidence type="ECO:0000256" key="3">
    <source>
        <dbReference type="ARBA" id="ARBA00023014"/>
    </source>
</evidence>
<dbReference type="GO" id="GO:0051536">
    <property type="term" value="F:iron-sulfur cluster binding"/>
    <property type="evidence" value="ECO:0007669"/>
    <property type="project" value="UniProtKB-KW"/>
</dbReference>
<evidence type="ECO:0000256" key="1">
    <source>
        <dbReference type="ARBA" id="ARBA00022723"/>
    </source>
</evidence>
<gene>
    <name evidence="5" type="ORF">SAMN05444280_12759</name>
</gene>
<accession>A0A1M6LN80</accession>
<protein>
    <submittedName>
        <fullName evidence="5">MinD superfamily P-loop ATPase, contains an inserted ferredoxin domain</fullName>
    </submittedName>
</protein>
<sequence length="289" mass="32071">MKIAVASGKGGTGKTTISVNLFYFISKEWDSNVRLVDCDVEEPNDVLFFNNPAIQSREEVYQLIPEIDTEKCTFCKKCQEWCEFNAITIVPKLNFAEVDASLCHSCGACSAACEFDAITEIEKPLGTITNYQTDFGKGLTEGCLNVGSSMQTMLIKKLKSRVDNNDCLTILDAPPGTSCPVVETVADADYIILVTEPTPFGLHDLKITVELLDELQKPFGVIVNKAGLGNRDVYEFLEENNIELLGEIPFDRNFAVSYSSGDLLQNIPDKTTRVFGEIIQKIRRKEVVK</sequence>
<dbReference type="SUPFAM" id="SSF52540">
    <property type="entry name" value="P-loop containing nucleoside triphosphate hydrolases"/>
    <property type="match status" value="1"/>
</dbReference>
<dbReference type="InterPro" id="IPR017896">
    <property type="entry name" value="4Fe4S_Fe-S-bd"/>
</dbReference>
<keyword evidence="6" id="KW-1185">Reference proteome</keyword>
<dbReference type="PANTHER" id="PTHR43063">
    <property type="entry name" value="4FE-4S CLUSTER CONTAINING PARA FAMILY ATPASE PROTEIN"/>
    <property type="match status" value="1"/>
</dbReference>
<dbReference type="OrthoDB" id="9778602at2"/>
<feature type="domain" description="4Fe-4S ferredoxin-type" evidence="4">
    <location>
        <begin position="63"/>
        <end position="92"/>
    </location>
</feature>
<dbReference type="Proteomes" id="UP000184050">
    <property type="component" value="Unassembled WGS sequence"/>
</dbReference>
<dbReference type="PROSITE" id="PS00198">
    <property type="entry name" value="4FE4S_FER_1"/>
    <property type="match status" value="1"/>
</dbReference>
<dbReference type="PROSITE" id="PS51379">
    <property type="entry name" value="4FE4S_FER_2"/>
    <property type="match status" value="2"/>
</dbReference>
<keyword evidence="2" id="KW-0408">Iron</keyword>
<dbReference type="InterPro" id="IPR002586">
    <property type="entry name" value="CobQ/CobB/MinD/ParA_Nub-bd_dom"/>
</dbReference>
<dbReference type="GO" id="GO:0046872">
    <property type="term" value="F:metal ion binding"/>
    <property type="evidence" value="ECO:0007669"/>
    <property type="project" value="UniProtKB-KW"/>
</dbReference>
<evidence type="ECO:0000256" key="2">
    <source>
        <dbReference type="ARBA" id="ARBA00023004"/>
    </source>
</evidence>
<dbReference type="InterPro" id="IPR017900">
    <property type="entry name" value="4Fe4S_Fe_S_CS"/>
</dbReference>
<evidence type="ECO:0000259" key="4">
    <source>
        <dbReference type="PROSITE" id="PS51379"/>
    </source>
</evidence>
<dbReference type="EMBL" id="FQZE01000027">
    <property type="protein sequence ID" value="SHJ72605.1"/>
    <property type="molecule type" value="Genomic_DNA"/>
</dbReference>
<dbReference type="InterPro" id="IPR027417">
    <property type="entry name" value="P-loop_NTPase"/>
</dbReference>
<dbReference type="PANTHER" id="PTHR43063:SF1">
    <property type="entry name" value="4FE-4S CLUSTER CONTAINING PARA FAMILY ATPASE PROTEIN"/>
    <property type="match status" value="1"/>
</dbReference>
<evidence type="ECO:0000313" key="6">
    <source>
        <dbReference type="Proteomes" id="UP000184050"/>
    </source>
</evidence>
<dbReference type="Gene3D" id="3.30.70.20">
    <property type="match status" value="1"/>
</dbReference>
<dbReference type="STRING" id="1168035.SAMN05444280_12759"/>
<reference evidence="5 6" key="1">
    <citation type="submission" date="2016-11" db="EMBL/GenBank/DDBJ databases">
        <authorList>
            <person name="Jaros S."/>
            <person name="Januszkiewicz K."/>
            <person name="Wedrychowicz H."/>
        </authorList>
    </citation>
    <scope>NUCLEOTIDE SEQUENCE [LARGE SCALE GENOMIC DNA]</scope>
    <source>
        <strain evidence="5 6">DSM 27063</strain>
    </source>
</reference>
<dbReference type="AlphaFoldDB" id="A0A1M6LN80"/>
<keyword evidence="3" id="KW-0411">Iron-sulfur</keyword>
<proteinExistence type="predicted"/>
<name>A0A1M6LN80_9BACT</name>
<organism evidence="5 6">
    <name type="scientific">Tangfeifania diversioriginum</name>
    <dbReference type="NCBI Taxonomy" id="1168035"/>
    <lineage>
        <taxon>Bacteria</taxon>
        <taxon>Pseudomonadati</taxon>
        <taxon>Bacteroidota</taxon>
        <taxon>Bacteroidia</taxon>
        <taxon>Marinilabiliales</taxon>
        <taxon>Prolixibacteraceae</taxon>
        <taxon>Tangfeifania</taxon>
    </lineage>
</organism>